<feature type="region of interest" description="Disordered" evidence="1">
    <location>
        <begin position="210"/>
        <end position="327"/>
    </location>
</feature>
<name>A0A1W0A8L4_9STRA</name>
<reference evidence="3 4" key="1">
    <citation type="journal article" date="2014" name="Genome Biol. Evol.">
        <title>The secreted proteins of Achlya hypogyna and Thraustotheca clavata identify the ancestral oomycete secretome and reveal gene acquisitions by horizontal gene transfer.</title>
        <authorList>
            <person name="Misner I."/>
            <person name="Blouin N."/>
            <person name="Leonard G."/>
            <person name="Richards T.A."/>
            <person name="Lane C.E."/>
        </authorList>
    </citation>
    <scope>NUCLEOTIDE SEQUENCE [LARGE SCALE GENOMIC DNA]</scope>
    <source>
        <strain evidence="3 4">ATCC 34112</strain>
    </source>
</reference>
<dbReference type="EMBL" id="JNBS01000320">
    <property type="protein sequence ID" value="OQS06633.1"/>
    <property type="molecule type" value="Genomic_DNA"/>
</dbReference>
<dbReference type="AlphaFoldDB" id="A0A1W0A8L4"/>
<gene>
    <name evidence="3" type="ORF">THRCLA_01326</name>
</gene>
<evidence type="ECO:0000313" key="4">
    <source>
        <dbReference type="Proteomes" id="UP000243217"/>
    </source>
</evidence>
<keyword evidence="2" id="KW-1133">Transmembrane helix</keyword>
<comment type="caution">
    <text evidence="3">The sequence shown here is derived from an EMBL/GenBank/DDBJ whole genome shotgun (WGS) entry which is preliminary data.</text>
</comment>
<organism evidence="3 4">
    <name type="scientific">Thraustotheca clavata</name>
    <dbReference type="NCBI Taxonomy" id="74557"/>
    <lineage>
        <taxon>Eukaryota</taxon>
        <taxon>Sar</taxon>
        <taxon>Stramenopiles</taxon>
        <taxon>Oomycota</taxon>
        <taxon>Saprolegniomycetes</taxon>
        <taxon>Saprolegniales</taxon>
        <taxon>Achlyaceae</taxon>
        <taxon>Thraustotheca</taxon>
    </lineage>
</organism>
<keyword evidence="2" id="KW-0812">Transmembrane</keyword>
<sequence length="887" mass="99311">MDEELLQTMTFVLEDIDAQLSKAHKEATLLLRSVRRHGQTTRQMHKHCMNFSELFAQLEKQGSSKHHSHEKSPSPEVQDHNESTDSGFEEDTLPEHDIDEQEVRLKTTKLADDVGKPPRKPPASLSESNLSLDITSPAMLRTPFLKPTTATPASQLSIQDANLATPDIPVLSGHVQVLSTPPSNANASPRPDVSVLNSSVSSFNVELHTTTPMRYHPSTPRQMLSPPHAESPEMPVLSRHSFLQQTPFESKEDEDSPNTRFSTSAIKPSEAPNTVPQTPMWVNTPSTNLRRRFSALSELQSPPIRKTPRKQPRVEEESEEISSPRLGSPLLSTKLRVMTPRTPLSNRLAGADTSFPASRTEDPLFALSPRQSIPSFDLSTFPVAFQRGTAACQLTTLYNHFCQDATRALTLSDLTDKMDDCEVERIEIFLETLVSRRLLRPSEMSSDHLIVSPSMASIASECSDTSVSTKAKQRPLFRLLAAAAQTGASNFILAYNVRAGIAVLVRIVTLLQKKQFKAILSLRLLLSEKHLNFRVEAVSMGLFIGWFTGGYQALKAIIKRLRDVDNEDIEDPLTTAIAGTLAGTAVVFVEPGKRRSLALYALARALQCLYNSAKSRDLWHFWGSKWAHGDSLLFGITSAQVMYTFILRPSILPKEYSTFIHRTGPVAWKVLNFVQRNNRGEPVEREEITRFLSDVNSPVTYDCPHNQPSIIPCDLIHHPTSSCSYGFFLTLFKAMRGTLPLYMSLNIVPQVVLQFRRFLRAPFYSLFRGILGGFRSTLFMGSFVALYQSAICAHRRLFRLVSSFSIFIEAKSRRSELALYVLPRAVDSLFIMLRDKRWLADVPYGEVMLFGISMGAIMFCFEVTLGFPISRDDLIANAVLVTQKHLH</sequence>
<accession>A0A1W0A8L4</accession>
<feature type="compositionally biased region" description="Basic and acidic residues" evidence="1">
    <location>
        <begin position="70"/>
        <end position="83"/>
    </location>
</feature>
<evidence type="ECO:0000256" key="2">
    <source>
        <dbReference type="SAM" id="Phobius"/>
    </source>
</evidence>
<evidence type="ECO:0000256" key="1">
    <source>
        <dbReference type="SAM" id="MobiDB-lite"/>
    </source>
</evidence>
<feature type="compositionally biased region" description="Basic and acidic residues" evidence="1">
    <location>
        <begin position="93"/>
        <end position="116"/>
    </location>
</feature>
<dbReference type="Proteomes" id="UP000243217">
    <property type="component" value="Unassembled WGS sequence"/>
</dbReference>
<feature type="transmembrane region" description="Helical" evidence="2">
    <location>
        <begin position="847"/>
        <end position="867"/>
    </location>
</feature>
<dbReference type="InterPro" id="IPR026749">
    <property type="entry name" value="Tmem135"/>
</dbReference>
<dbReference type="PANTHER" id="PTHR12459:SF6">
    <property type="entry name" value="GB|AAD46013.1"/>
    <property type="match status" value="1"/>
</dbReference>
<feature type="region of interest" description="Disordered" evidence="1">
    <location>
        <begin position="59"/>
        <end position="130"/>
    </location>
</feature>
<evidence type="ECO:0000313" key="3">
    <source>
        <dbReference type="EMBL" id="OQS06633.1"/>
    </source>
</evidence>
<protein>
    <recommendedName>
        <fullName evidence="5">Transmembrane protein 135 N-terminal domain-containing protein</fullName>
    </recommendedName>
</protein>
<feature type="compositionally biased region" description="Polar residues" evidence="1">
    <location>
        <begin position="258"/>
        <end position="288"/>
    </location>
</feature>
<dbReference type="PANTHER" id="PTHR12459">
    <property type="entry name" value="TRANSMEMBRANE PROTEIN 135-RELATED"/>
    <property type="match status" value="1"/>
</dbReference>
<proteinExistence type="predicted"/>
<keyword evidence="4" id="KW-1185">Reference proteome</keyword>
<evidence type="ECO:0008006" key="5">
    <source>
        <dbReference type="Google" id="ProtNLM"/>
    </source>
</evidence>
<dbReference type="OrthoDB" id="291792at2759"/>
<keyword evidence="2" id="KW-0472">Membrane</keyword>